<dbReference type="EMBL" id="CADEBD010000311">
    <property type="protein sequence ID" value="CAB3241810.1"/>
    <property type="molecule type" value="Genomic_DNA"/>
</dbReference>
<name>A0A8S1ABI1_ARCPL</name>
<dbReference type="Proteomes" id="UP000494256">
    <property type="component" value="Unassembled WGS sequence"/>
</dbReference>
<organism evidence="2 3">
    <name type="scientific">Arctia plantaginis</name>
    <name type="common">Wood tiger moth</name>
    <name type="synonym">Phalaena plantaginis</name>
    <dbReference type="NCBI Taxonomy" id="874455"/>
    <lineage>
        <taxon>Eukaryota</taxon>
        <taxon>Metazoa</taxon>
        <taxon>Ecdysozoa</taxon>
        <taxon>Arthropoda</taxon>
        <taxon>Hexapoda</taxon>
        <taxon>Insecta</taxon>
        <taxon>Pterygota</taxon>
        <taxon>Neoptera</taxon>
        <taxon>Endopterygota</taxon>
        <taxon>Lepidoptera</taxon>
        <taxon>Glossata</taxon>
        <taxon>Ditrysia</taxon>
        <taxon>Noctuoidea</taxon>
        <taxon>Erebidae</taxon>
        <taxon>Arctiinae</taxon>
        <taxon>Arctia</taxon>
    </lineage>
</organism>
<feature type="region of interest" description="Disordered" evidence="1">
    <location>
        <begin position="650"/>
        <end position="707"/>
    </location>
</feature>
<accession>A0A8S1ABI1</accession>
<dbReference type="AlphaFoldDB" id="A0A8S1ABI1"/>
<evidence type="ECO:0000256" key="1">
    <source>
        <dbReference type="SAM" id="MobiDB-lite"/>
    </source>
</evidence>
<evidence type="ECO:0000313" key="3">
    <source>
        <dbReference type="Proteomes" id="UP000494256"/>
    </source>
</evidence>
<reference evidence="2 3" key="1">
    <citation type="submission" date="2020-04" db="EMBL/GenBank/DDBJ databases">
        <authorList>
            <person name="Wallbank WR R."/>
            <person name="Pardo Diaz C."/>
            <person name="Kozak K."/>
            <person name="Martin S."/>
            <person name="Jiggins C."/>
            <person name="Moest M."/>
            <person name="Warren A I."/>
            <person name="Byers J.R.P. K."/>
            <person name="Montejo-Kovacevich G."/>
            <person name="Yen C E."/>
        </authorList>
    </citation>
    <scope>NUCLEOTIDE SEQUENCE [LARGE SCALE GENOMIC DNA]</scope>
</reference>
<gene>
    <name evidence="2" type="ORF">APLA_LOCUS9622</name>
</gene>
<protein>
    <submittedName>
        <fullName evidence="2">Uncharacterized protein</fullName>
    </submittedName>
</protein>
<dbReference type="OrthoDB" id="6625223at2759"/>
<evidence type="ECO:0000313" key="2">
    <source>
        <dbReference type="EMBL" id="CAB3241810.1"/>
    </source>
</evidence>
<proteinExistence type="predicted"/>
<comment type="caution">
    <text evidence="2">The sequence shown here is derived from an EMBL/GenBank/DDBJ whole genome shotgun (WGS) entry which is preliminary data.</text>
</comment>
<sequence>MANTKLAGGTTEEALAKLSLSQGLSDVDMDITRLAGEALLLNRPLASLLLSERVCPICVVQHLAGERNNVKLTMEQKPYEGAEALKSLILTSESGALEAMAAAHNQEMHAMNGNINFSVTHDTSRADVMAAALTRATRGVRHRHANQVETERRLRVAQEEVPMLVYTSNVANGVGLVSAPPTRHQIFWFYGTSAQPAPAGATPTHASGCGEPSDGLPTRSVLETTGTVLPPPPSASSIWVTRMSRAWREWGLPLKGDVPRMARVVPELDDEWEVAAISTRHLDEVMHRQTRAVVLANGQTWCIDDPSVAVVVIDYASGNPQLMWALQLVLAAPYPLVEVDELFVVTGPEGAEASRLTAMRRNECCVTIDNRRRKFLIVTATGESVMQIAGVEVHVAGLDRNREPEQIFSQPIGEMLTACLDRILRSPTPLKVTMEQCLSIRMTAPNVDWALIDEIVAWLTMRFVPQPEVFRDEAGGSETHWLPRAYCGVAYATHALPECVAPEDESAFYYHDHATTFTDNVFVSRALANTAPALRVGAWTNEAELVTGLGIATYVHSERGTASSEKGTAMALDEVERAMLKRRLYEEWKRGVGISDRAVSPELMGNDRAFWDTIVYGAGEESDAVSAIGEASTSVGTSTAHLHSRLTIGSLRARPGKGGQSGPDATDPSGFQGVAPTSSPDVPTAPGGVVNVGAALTPPTTKPGASVEMAERNADHVAAQDA</sequence>